<reference evidence="6" key="1">
    <citation type="journal article" date="2014" name="Int. J. Syst. Evol. Microbiol.">
        <title>Complete genome sequence of Corynebacterium casei LMG S-19264T (=DSM 44701T), isolated from a smear-ripened cheese.</title>
        <authorList>
            <consortium name="US DOE Joint Genome Institute (JGI-PGF)"/>
            <person name="Walter F."/>
            <person name="Albersmeier A."/>
            <person name="Kalinowski J."/>
            <person name="Ruckert C."/>
        </authorList>
    </citation>
    <scope>NUCLEOTIDE SEQUENCE</scope>
    <source>
        <strain evidence="6">CGMCC 1.15254</strain>
    </source>
</reference>
<dbReference type="Gene3D" id="3.40.50.2300">
    <property type="match status" value="1"/>
</dbReference>
<dbReference type="InterPro" id="IPR051015">
    <property type="entry name" value="EvgA-like"/>
</dbReference>
<dbReference type="Pfam" id="PF00196">
    <property type="entry name" value="GerE"/>
    <property type="match status" value="1"/>
</dbReference>
<dbReference type="InterPro" id="IPR058245">
    <property type="entry name" value="NreC/VraR/RcsB-like_REC"/>
</dbReference>
<dbReference type="SUPFAM" id="SSF52172">
    <property type="entry name" value="CheY-like"/>
    <property type="match status" value="1"/>
</dbReference>
<dbReference type="PANTHER" id="PTHR45566">
    <property type="entry name" value="HTH-TYPE TRANSCRIPTIONAL REGULATOR YHJB-RELATED"/>
    <property type="match status" value="1"/>
</dbReference>
<organism evidence="6 7">
    <name type="scientific">Terasakiella brassicae</name>
    <dbReference type="NCBI Taxonomy" id="1634917"/>
    <lineage>
        <taxon>Bacteria</taxon>
        <taxon>Pseudomonadati</taxon>
        <taxon>Pseudomonadota</taxon>
        <taxon>Alphaproteobacteria</taxon>
        <taxon>Rhodospirillales</taxon>
        <taxon>Terasakiellaceae</taxon>
        <taxon>Terasakiella</taxon>
    </lineage>
</organism>
<evidence type="ECO:0000259" key="5">
    <source>
        <dbReference type="PROSITE" id="PS50110"/>
    </source>
</evidence>
<name>A0A917F5X1_9PROT</name>
<feature type="modified residue" description="4-aspartylphosphate" evidence="3">
    <location>
        <position position="54"/>
    </location>
</feature>
<dbReference type="InterPro" id="IPR000792">
    <property type="entry name" value="Tscrpt_reg_LuxR_C"/>
</dbReference>
<dbReference type="CDD" id="cd06170">
    <property type="entry name" value="LuxR_C_like"/>
    <property type="match status" value="1"/>
</dbReference>
<dbReference type="InterPro" id="IPR001789">
    <property type="entry name" value="Sig_transdc_resp-reg_receiver"/>
</dbReference>
<keyword evidence="2 6" id="KW-0238">DNA-binding</keyword>
<gene>
    <name evidence="6" type="ORF">GCM10011332_00530</name>
</gene>
<sequence length="210" mass="22971">MKFLLADDHGLFREGIKLIFNKLQPDIQVVEAETLPETEAKLRAGNDFDLILLDLKMPGVSGLDSVQKVVSLAGKQPVVVMSGAYRRVDVLTCIDKGASGFIPKTLGGQAMINAINLVLHGEKFIPSVICSTEEELIEDDTDSHIFDELTTREREVLKYLVEGHSNKVIASILELQEVTVRAHLKGVFRKLGVSSRTQAVGLALRSGFTG</sequence>
<evidence type="ECO:0000256" key="1">
    <source>
        <dbReference type="ARBA" id="ARBA00022553"/>
    </source>
</evidence>
<dbReference type="PROSITE" id="PS50043">
    <property type="entry name" value="HTH_LUXR_2"/>
    <property type="match status" value="1"/>
</dbReference>
<dbReference type="PANTHER" id="PTHR45566:SF2">
    <property type="entry name" value="NARL SUBFAMILY"/>
    <property type="match status" value="1"/>
</dbReference>
<keyword evidence="1 3" id="KW-0597">Phosphoprotein</keyword>
<dbReference type="SUPFAM" id="SSF46894">
    <property type="entry name" value="C-terminal effector domain of the bipartite response regulators"/>
    <property type="match status" value="1"/>
</dbReference>
<dbReference type="Gene3D" id="1.10.10.10">
    <property type="entry name" value="Winged helix-like DNA-binding domain superfamily/Winged helix DNA-binding domain"/>
    <property type="match status" value="1"/>
</dbReference>
<dbReference type="AlphaFoldDB" id="A0A917F5X1"/>
<comment type="caution">
    <text evidence="6">The sequence shown here is derived from an EMBL/GenBank/DDBJ whole genome shotgun (WGS) entry which is preliminary data.</text>
</comment>
<dbReference type="InterPro" id="IPR016032">
    <property type="entry name" value="Sig_transdc_resp-reg_C-effctor"/>
</dbReference>
<dbReference type="RefSeq" id="WP_188659759.1">
    <property type="nucleotide sequence ID" value="NZ_BMHV01000001.1"/>
</dbReference>
<proteinExistence type="predicted"/>
<feature type="domain" description="HTH luxR-type" evidence="4">
    <location>
        <begin position="142"/>
        <end position="207"/>
    </location>
</feature>
<dbReference type="GO" id="GO:0000160">
    <property type="term" value="P:phosphorelay signal transduction system"/>
    <property type="evidence" value="ECO:0007669"/>
    <property type="project" value="InterPro"/>
</dbReference>
<keyword evidence="7" id="KW-1185">Reference proteome</keyword>
<protein>
    <submittedName>
        <fullName evidence="6">DNA-binding response regulator</fullName>
    </submittedName>
</protein>
<dbReference type="EMBL" id="BMHV01000001">
    <property type="protein sequence ID" value="GGF51228.1"/>
    <property type="molecule type" value="Genomic_DNA"/>
</dbReference>
<evidence type="ECO:0000313" key="6">
    <source>
        <dbReference type="EMBL" id="GGF51228.1"/>
    </source>
</evidence>
<dbReference type="GO" id="GO:0003677">
    <property type="term" value="F:DNA binding"/>
    <property type="evidence" value="ECO:0007669"/>
    <property type="project" value="UniProtKB-KW"/>
</dbReference>
<evidence type="ECO:0000256" key="3">
    <source>
        <dbReference type="PROSITE-ProRule" id="PRU00169"/>
    </source>
</evidence>
<dbReference type="InterPro" id="IPR011006">
    <property type="entry name" value="CheY-like_superfamily"/>
</dbReference>
<evidence type="ECO:0000313" key="7">
    <source>
        <dbReference type="Proteomes" id="UP000632498"/>
    </source>
</evidence>
<dbReference type="SMART" id="SM00421">
    <property type="entry name" value="HTH_LUXR"/>
    <property type="match status" value="1"/>
</dbReference>
<dbReference type="InterPro" id="IPR036388">
    <property type="entry name" value="WH-like_DNA-bd_sf"/>
</dbReference>
<dbReference type="SMART" id="SM00448">
    <property type="entry name" value="REC"/>
    <property type="match status" value="1"/>
</dbReference>
<dbReference type="GO" id="GO:0006355">
    <property type="term" value="P:regulation of DNA-templated transcription"/>
    <property type="evidence" value="ECO:0007669"/>
    <property type="project" value="InterPro"/>
</dbReference>
<dbReference type="PROSITE" id="PS50110">
    <property type="entry name" value="RESPONSE_REGULATORY"/>
    <property type="match status" value="1"/>
</dbReference>
<reference evidence="6" key="2">
    <citation type="submission" date="2020-09" db="EMBL/GenBank/DDBJ databases">
        <authorList>
            <person name="Sun Q."/>
            <person name="Zhou Y."/>
        </authorList>
    </citation>
    <scope>NUCLEOTIDE SEQUENCE</scope>
    <source>
        <strain evidence="6">CGMCC 1.15254</strain>
    </source>
</reference>
<dbReference type="CDD" id="cd17535">
    <property type="entry name" value="REC_NarL-like"/>
    <property type="match status" value="1"/>
</dbReference>
<dbReference type="Proteomes" id="UP000632498">
    <property type="component" value="Unassembled WGS sequence"/>
</dbReference>
<dbReference type="Pfam" id="PF00072">
    <property type="entry name" value="Response_reg"/>
    <property type="match status" value="1"/>
</dbReference>
<accession>A0A917F5X1</accession>
<evidence type="ECO:0000256" key="2">
    <source>
        <dbReference type="ARBA" id="ARBA00023125"/>
    </source>
</evidence>
<dbReference type="PRINTS" id="PR00038">
    <property type="entry name" value="HTHLUXR"/>
</dbReference>
<evidence type="ECO:0000259" key="4">
    <source>
        <dbReference type="PROSITE" id="PS50043"/>
    </source>
</evidence>
<feature type="domain" description="Response regulatory" evidence="5">
    <location>
        <begin position="2"/>
        <end position="119"/>
    </location>
</feature>